<keyword evidence="3" id="KW-1185">Reference proteome</keyword>
<evidence type="ECO:0000256" key="1">
    <source>
        <dbReference type="SAM" id="Phobius"/>
    </source>
</evidence>
<accession>A0ABX0XZI9</accession>
<sequence length="189" mass="21455">MVLNELMPVWHRRERHRLSMDLPAWAVLHAAENAVWGDVPVFRAMMAAVALGRRPFPADQRIIDLFLSSGFAMLYRDGEELVVGGVERISRKQPVVPLDGDVAERFRSFAEPAHLKLAFNFRYRDGVLSTETRVFGTDKRARRLFAAYWLVIRAGSGFIRRIWLRGVRRHARRVAAGPPIDPAPGDAGR</sequence>
<evidence type="ECO:0000313" key="3">
    <source>
        <dbReference type="Proteomes" id="UP000722989"/>
    </source>
</evidence>
<gene>
    <name evidence="2" type="ORF">HC031_13185</name>
</gene>
<dbReference type="Proteomes" id="UP000722989">
    <property type="component" value="Unassembled WGS sequence"/>
</dbReference>
<keyword evidence="1" id="KW-0812">Transmembrane</keyword>
<comment type="caution">
    <text evidence="2">The sequence shown here is derived from an EMBL/GenBank/DDBJ whole genome shotgun (WGS) entry which is preliminary data.</text>
</comment>
<keyword evidence="1" id="KW-0472">Membrane</keyword>
<evidence type="ECO:0000313" key="2">
    <source>
        <dbReference type="EMBL" id="NJC70659.1"/>
    </source>
</evidence>
<name>A0ABX0XZI9_9ACTN</name>
<organism evidence="2 3">
    <name type="scientific">Planosporangium thailandense</name>
    <dbReference type="NCBI Taxonomy" id="765197"/>
    <lineage>
        <taxon>Bacteria</taxon>
        <taxon>Bacillati</taxon>
        <taxon>Actinomycetota</taxon>
        <taxon>Actinomycetes</taxon>
        <taxon>Micromonosporales</taxon>
        <taxon>Micromonosporaceae</taxon>
        <taxon>Planosporangium</taxon>
    </lineage>
</organism>
<dbReference type="RefSeq" id="WP_167925558.1">
    <property type="nucleotide sequence ID" value="NZ_JAATVY010000007.1"/>
</dbReference>
<evidence type="ECO:0008006" key="4">
    <source>
        <dbReference type="Google" id="ProtNLM"/>
    </source>
</evidence>
<protein>
    <recommendedName>
        <fullName evidence="4">DUF2867 domain-containing protein</fullName>
    </recommendedName>
</protein>
<keyword evidence="1" id="KW-1133">Transmembrane helix</keyword>
<reference evidence="2 3" key="1">
    <citation type="submission" date="2020-03" db="EMBL/GenBank/DDBJ databases">
        <title>WGS of the type strain of Planosporangium spp.</title>
        <authorList>
            <person name="Thawai C."/>
        </authorList>
    </citation>
    <scope>NUCLEOTIDE SEQUENCE [LARGE SCALE GENOMIC DNA]</scope>
    <source>
        <strain evidence="2 3">TBRC 5610</strain>
    </source>
</reference>
<feature type="transmembrane region" description="Helical" evidence="1">
    <location>
        <begin position="145"/>
        <end position="163"/>
    </location>
</feature>
<dbReference type="EMBL" id="JAATVY010000007">
    <property type="protein sequence ID" value="NJC70659.1"/>
    <property type="molecule type" value="Genomic_DNA"/>
</dbReference>
<proteinExistence type="predicted"/>